<dbReference type="Pfam" id="PF03600">
    <property type="entry name" value="CitMHS"/>
    <property type="match status" value="1"/>
</dbReference>
<gene>
    <name evidence="8" type="ORF">C8N35_11462</name>
</gene>
<protein>
    <submittedName>
        <fullName evidence="8">CitMHS family citrate-Mg2+:H+ or citrate-Ca2+:H+ symporter</fullName>
    </submittedName>
</protein>
<keyword evidence="3 6" id="KW-0812">Transmembrane</keyword>
<dbReference type="GO" id="GO:0005886">
    <property type="term" value="C:plasma membrane"/>
    <property type="evidence" value="ECO:0007669"/>
    <property type="project" value="TreeGrafter"/>
</dbReference>
<evidence type="ECO:0000256" key="5">
    <source>
        <dbReference type="ARBA" id="ARBA00023136"/>
    </source>
</evidence>
<feature type="transmembrane region" description="Helical" evidence="6">
    <location>
        <begin position="388"/>
        <end position="407"/>
    </location>
</feature>
<comment type="subcellular location">
    <subcellularLocation>
        <location evidence="1">Membrane</location>
        <topology evidence="1">Multi-pass membrane protein</topology>
    </subcellularLocation>
</comment>
<dbReference type="PANTHER" id="PTHR30354">
    <property type="entry name" value="GNT FAMILY GLUCONATE TRANSPORTER"/>
    <property type="match status" value="1"/>
</dbReference>
<evidence type="ECO:0000256" key="2">
    <source>
        <dbReference type="ARBA" id="ARBA00022448"/>
    </source>
</evidence>
<evidence type="ECO:0000313" key="8">
    <source>
        <dbReference type="EMBL" id="PTW54381.1"/>
    </source>
</evidence>
<dbReference type="InterPro" id="IPR004680">
    <property type="entry name" value="Cit_transptr-like_dom"/>
</dbReference>
<reference evidence="8 9" key="1">
    <citation type="submission" date="2018-04" db="EMBL/GenBank/DDBJ databases">
        <title>Genomic Encyclopedia of Archaeal and Bacterial Type Strains, Phase II (KMG-II): from individual species to whole genera.</title>
        <authorList>
            <person name="Goeker M."/>
        </authorList>
    </citation>
    <scope>NUCLEOTIDE SEQUENCE [LARGE SCALE GENOMIC DNA]</scope>
    <source>
        <strain evidence="8 9">DSM 23382</strain>
    </source>
</reference>
<dbReference type="AlphaFoldDB" id="A0A2T5USE8"/>
<comment type="caution">
    <text evidence="8">The sequence shown here is derived from an EMBL/GenBank/DDBJ whole genome shotgun (WGS) entry which is preliminary data.</text>
</comment>
<keyword evidence="5 6" id="KW-0472">Membrane</keyword>
<dbReference type="EMBL" id="QAYG01000014">
    <property type="protein sequence ID" value="PTW54381.1"/>
    <property type="molecule type" value="Genomic_DNA"/>
</dbReference>
<dbReference type="InterPro" id="IPR014738">
    <property type="entry name" value="Citrate_transporter"/>
</dbReference>
<feature type="domain" description="Citrate transporter-like" evidence="7">
    <location>
        <begin position="17"/>
        <end position="372"/>
    </location>
</feature>
<keyword evidence="2" id="KW-0813">Transport</keyword>
<evidence type="ECO:0000256" key="6">
    <source>
        <dbReference type="SAM" id="Phobius"/>
    </source>
</evidence>
<name>A0A2T5USE8_9HYPH</name>
<evidence type="ECO:0000313" key="9">
    <source>
        <dbReference type="Proteomes" id="UP000244081"/>
    </source>
</evidence>
<feature type="transmembrane region" description="Helical" evidence="6">
    <location>
        <begin position="288"/>
        <end position="306"/>
    </location>
</feature>
<evidence type="ECO:0000256" key="4">
    <source>
        <dbReference type="ARBA" id="ARBA00022989"/>
    </source>
</evidence>
<dbReference type="GO" id="GO:0015128">
    <property type="term" value="F:gluconate transmembrane transporter activity"/>
    <property type="evidence" value="ECO:0007669"/>
    <property type="project" value="InterPro"/>
</dbReference>
<accession>A0A2T5USE8</accession>
<feature type="transmembrane region" description="Helical" evidence="6">
    <location>
        <begin position="25"/>
        <end position="43"/>
    </location>
</feature>
<dbReference type="RefSeq" id="WP_107992001.1">
    <property type="nucleotide sequence ID" value="NZ_QAYG01000014.1"/>
</dbReference>
<dbReference type="PANTHER" id="PTHR30354:SF26">
    <property type="entry name" value="TRANSPORTER, PUTATIVE-RELATED"/>
    <property type="match status" value="1"/>
</dbReference>
<dbReference type="OrthoDB" id="5329450at2"/>
<dbReference type="InterPro" id="IPR003474">
    <property type="entry name" value="Glcn_transporter"/>
</dbReference>
<feature type="transmembrane region" description="Helical" evidence="6">
    <location>
        <begin position="235"/>
        <end position="268"/>
    </location>
</feature>
<evidence type="ECO:0000256" key="3">
    <source>
        <dbReference type="ARBA" id="ARBA00022692"/>
    </source>
</evidence>
<keyword evidence="9" id="KW-1185">Reference proteome</keyword>
<dbReference type="GO" id="GO:0015137">
    <property type="term" value="F:citrate transmembrane transporter activity"/>
    <property type="evidence" value="ECO:0007669"/>
    <property type="project" value="InterPro"/>
</dbReference>
<evidence type="ECO:0000256" key="1">
    <source>
        <dbReference type="ARBA" id="ARBA00004141"/>
    </source>
</evidence>
<feature type="transmembrane region" description="Helical" evidence="6">
    <location>
        <begin position="137"/>
        <end position="157"/>
    </location>
</feature>
<organism evidence="8 9">
    <name type="scientific">Breoghania corrubedonensis</name>
    <dbReference type="NCBI Taxonomy" id="665038"/>
    <lineage>
        <taxon>Bacteria</taxon>
        <taxon>Pseudomonadati</taxon>
        <taxon>Pseudomonadota</taxon>
        <taxon>Alphaproteobacteria</taxon>
        <taxon>Hyphomicrobiales</taxon>
        <taxon>Stappiaceae</taxon>
        <taxon>Breoghania</taxon>
    </lineage>
</organism>
<feature type="transmembrane region" description="Helical" evidence="6">
    <location>
        <begin position="414"/>
        <end position="434"/>
    </location>
</feature>
<feature type="transmembrane region" description="Helical" evidence="6">
    <location>
        <begin position="177"/>
        <end position="196"/>
    </location>
</feature>
<keyword evidence="4 6" id="KW-1133">Transmembrane helix</keyword>
<evidence type="ECO:0000259" key="7">
    <source>
        <dbReference type="Pfam" id="PF03600"/>
    </source>
</evidence>
<proteinExistence type="predicted"/>
<sequence length="436" mass="45816">MLALLGLGTIVLLLASIMTNKLSPLVALITIPLIAALIGGFGLESAGFMVKGIKSIAPVATMFVFAIVFFGILSDAGMMDPIIDRILKVVGMRPSRITVGTALLATIVHLDGSGAVTFLVTIPAMLPLYDRLKMRRVVLAAIAAMAAGTANMLPWGGPTLRAAASLHVNVTDVFNPMIGVQIIGLLAVFAIAYVLGLREEKRLGASGEMDGIDRTEVHTRELTDDEQALRRPKLFLVNVALTLAVLGAMISGLVPAAVSFMLGTVIALLVNYPKPGDQKNRIDAHAKAALMMATILFAAGAFTGIMRESGMLTAMAQTAAGFVSEDFATHMPVMVGMLSMPLSLLFDPDSYYFGVMPVIAEVYQTFGGNPIAIGQASIIGQMTTGFPVSPLTASTFLLIGLSGVSLGEHQRFTIPLVFAVSVIMTVAAVILGVLPF</sequence>
<feature type="transmembrane region" description="Helical" evidence="6">
    <location>
        <begin position="55"/>
        <end position="73"/>
    </location>
</feature>
<dbReference type="NCBIfam" id="TIGR00784">
    <property type="entry name" value="citMHS"/>
    <property type="match status" value="1"/>
</dbReference>
<feature type="transmembrane region" description="Helical" evidence="6">
    <location>
        <begin position="102"/>
        <end position="125"/>
    </location>
</feature>
<dbReference type="Proteomes" id="UP000244081">
    <property type="component" value="Unassembled WGS sequence"/>
</dbReference>